<feature type="region of interest" description="Disordered" evidence="1">
    <location>
        <begin position="359"/>
        <end position="399"/>
    </location>
</feature>
<reference evidence="4" key="1">
    <citation type="journal article" date="2011" name="Genome Biol.">
        <title>The draft genome of the carcinogenic human liver fluke Clonorchis sinensis.</title>
        <authorList>
            <person name="Wang X."/>
            <person name="Chen W."/>
            <person name="Huang Y."/>
            <person name="Sun J."/>
            <person name="Men J."/>
            <person name="Liu H."/>
            <person name="Luo F."/>
            <person name="Guo L."/>
            <person name="Lv X."/>
            <person name="Deng C."/>
            <person name="Zhou C."/>
            <person name="Fan Y."/>
            <person name="Li X."/>
            <person name="Huang L."/>
            <person name="Hu Y."/>
            <person name="Liang C."/>
            <person name="Hu X."/>
            <person name="Xu J."/>
            <person name="Yu X."/>
        </authorList>
    </citation>
    <scope>NUCLEOTIDE SEQUENCE [LARGE SCALE GENOMIC DNA]</scope>
    <source>
        <strain evidence="4">Henan</strain>
    </source>
</reference>
<dbReference type="PROSITE" id="PS50097">
    <property type="entry name" value="BTB"/>
    <property type="match status" value="1"/>
</dbReference>
<organism evidence="4 5">
    <name type="scientific">Clonorchis sinensis</name>
    <name type="common">Chinese liver fluke</name>
    <dbReference type="NCBI Taxonomy" id="79923"/>
    <lineage>
        <taxon>Eukaryota</taxon>
        <taxon>Metazoa</taxon>
        <taxon>Spiralia</taxon>
        <taxon>Lophotrochozoa</taxon>
        <taxon>Platyhelminthes</taxon>
        <taxon>Trematoda</taxon>
        <taxon>Digenea</taxon>
        <taxon>Opisthorchiida</taxon>
        <taxon>Opisthorchiata</taxon>
        <taxon>Opisthorchiidae</taxon>
        <taxon>Clonorchis</taxon>
    </lineage>
</organism>
<dbReference type="Gene3D" id="3.30.710.10">
    <property type="entry name" value="Potassium Channel Kv1.1, Chain A"/>
    <property type="match status" value="1"/>
</dbReference>
<evidence type="ECO:0000313" key="4">
    <source>
        <dbReference type="EMBL" id="GAA31552.2"/>
    </source>
</evidence>
<reference key="2">
    <citation type="submission" date="2011-10" db="EMBL/GenBank/DDBJ databases">
        <title>The genome and transcriptome sequence of Clonorchis sinensis provide insights into the carcinogenic liver fluke.</title>
        <authorList>
            <person name="Wang X."/>
            <person name="Huang Y."/>
            <person name="Chen W."/>
            <person name="Liu H."/>
            <person name="Guo L."/>
            <person name="Chen Y."/>
            <person name="Luo F."/>
            <person name="Zhou W."/>
            <person name="Sun J."/>
            <person name="Mao Q."/>
            <person name="Liang P."/>
            <person name="Zhou C."/>
            <person name="Tian Y."/>
            <person name="Men J."/>
            <person name="Lv X."/>
            <person name="Huang L."/>
            <person name="Zhou J."/>
            <person name="Hu Y."/>
            <person name="Li R."/>
            <person name="Zhang F."/>
            <person name="Lei H."/>
            <person name="Li X."/>
            <person name="Hu X."/>
            <person name="Liang C."/>
            <person name="Xu J."/>
            <person name="Wu Z."/>
            <person name="Yu X."/>
        </authorList>
    </citation>
    <scope>NUCLEOTIDE SEQUENCE</scope>
    <source>
        <strain>Henan</strain>
    </source>
</reference>
<feature type="transmembrane region" description="Helical" evidence="2">
    <location>
        <begin position="600"/>
        <end position="621"/>
    </location>
</feature>
<feature type="compositionally biased region" description="Basic and acidic residues" evidence="1">
    <location>
        <begin position="227"/>
        <end position="249"/>
    </location>
</feature>
<evidence type="ECO:0000256" key="2">
    <source>
        <dbReference type="SAM" id="Phobius"/>
    </source>
</evidence>
<evidence type="ECO:0000256" key="1">
    <source>
        <dbReference type="SAM" id="MobiDB-lite"/>
    </source>
</evidence>
<evidence type="ECO:0000313" key="5">
    <source>
        <dbReference type="Proteomes" id="UP000008909"/>
    </source>
</evidence>
<dbReference type="SMART" id="SM00225">
    <property type="entry name" value="BTB"/>
    <property type="match status" value="1"/>
</dbReference>
<gene>
    <name evidence="4" type="ORF">CLF_107647</name>
</gene>
<dbReference type="InterPro" id="IPR000210">
    <property type="entry name" value="BTB/POZ_dom"/>
</dbReference>
<protein>
    <submittedName>
        <fullName evidence="4">Putative BTB/POZ domain-containing protein At5g13600</fullName>
    </submittedName>
</protein>
<dbReference type="InterPro" id="IPR011333">
    <property type="entry name" value="SKP1/BTB/POZ_sf"/>
</dbReference>
<dbReference type="InterPro" id="IPR043454">
    <property type="entry name" value="NPH3/RPT2-like"/>
</dbReference>
<dbReference type="PANTHER" id="PTHR32370">
    <property type="entry name" value="OS12G0117600 PROTEIN"/>
    <property type="match status" value="1"/>
</dbReference>
<evidence type="ECO:0000259" key="3">
    <source>
        <dbReference type="PROSITE" id="PS50097"/>
    </source>
</evidence>
<keyword evidence="2" id="KW-0812">Transmembrane</keyword>
<feature type="region of interest" description="Disordered" evidence="1">
    <location>
        <begin position="216"/>
        <end position="254"/>
    </location>
</feature>
<dbReference type="SUPFAM" id="SSF54695">
    <property type="entry name" value="POZ domain"/>
    <property type="match status" value="1"/>
</dbReference>
<feature type="domain" description="BTB" evidence="3">
    <location>
        <begin position="13"/>
        <end position="76"/>
    </location>
</feature>
<name>H2KRZ6_CLOSI</name>
<accession>H2KRZ6</accession>
<dbReference type="Pfam" id="PF00651">
    <property type="entry name" value="BTB"/>
    <property type="match status" value="1"/>
</dbReference>
<sequence>MKMIDLRKAEHLSDLTVCVEDEKFKLHKLPLCAKSTYFKERFQTDSECQLENFPGGAETFALVTDYFYDDAVNLDPFSLVNLHFGAKMLQMDGDDNLSEITKQYLRKACDDAKRKRNYLSAVAVLCSAYSFDDPDATQITEDTFKALEFASYEALEENDYYSSGDDLITDYLVYLPLEFAVRLIKSFGLEGPNKRKIYRYVFKYLGRILGHAVAAKESPSSEPEADSSEKNVEEQRHTQDTQSPKDKLLMRCQPPSQVESEVRQRIETFYEKTPKLRETLAQPVEQFDALFDLIPEENPLSDIVNVAWIKEAVILVENSPTEPRCRQKVLRLAQKSLQSFSKQEICEFPPATMCNIVTAGTSSKSDGPDAQPHEESSGATQNKDRTQSEAGKSTEGTPVSLPRCANRVLIEYLKQKAEENELTTEDFFKIFGKLTIDDDDCSTHDGLMNITLKVRQAVPICLLMIGLLSDSLCGTWNRSIFVRSNSLIVLHRALVCRSGQIEPYYSQPAYKTSSEVISLPMERYGFSAMAHKNVGNNKCSCGRPLWPSVFDPVPSTDFRYSSSPTTIPAYTSSWAPTTAPRYGSEHYCMKDSRSTTTPTAIIIFITIPVAVAVTAQARLFFRSPSIGPYDFLLQYNLRQFFRSNTAASSRGCSPKYSQA</sequence>
<feature type="compositionally biased region" description="Basic and acidic residues" evidence="1">
    <location>
        <begin position="371"/>
        <end position="387"/>
    </location>
</feature>
<feature type="compositionally biased region" description="Polar residues" evidence="1">
    <location>
        <begin position="388"/>
        <end position="397"/>
    </location>
</feature>
<proteinExistence type="predicted"/>
<keyword evidence="5" id="KW-1185">Reference proteome</keyword>
<dbReference type="AlphaFoldDB" id="H2KRZ6"/>
<keyword evidence="2" id="KW-0472">Membrane</keyword>
<dbReference type="EMBL" id="DF143259">
    <property type="protein sequence ID" value="GAA31552.2"/>
    <property type="molecule type" value="Genomic_DNA"/>
</dbReference>
<keyword evidence="2" id="KW-1133">Transmembrane helix</keyword>
<dbReference type="Proteomes" id="UP000008909">
    <property type="component" value="Unassembled WGS sequence"/>
</dbReference>